<evidence type="ECO:0000256" key="2">
    <source>
        <dbReference type="ARBA" id="ARBA00022801"/>
    </source>
</evidence>
<organism evidence="7 8">
    <name type="scientific">Trichoderma gamsii</name>
    <dbReference type="NCBI Taxonomy" id="398673"/>
    <lineage>
        <taxon>Eukaryota</taxon>
        <taxon>Fungi</taxon>
        <taxon>Dikarya</taxon>
        <taxon>Ascomycota</taxon>
        <taxon>Pezizomycotina</taxon>
        <taxon>Sordariomycetes</taxon>
        <taxon>Hypocreomycetidae</taxon>
        <taxon>Hypocreales</taxon>
        <taxon>Hypocreaceae</taxon>
        <taxon>Trichoderma</taxon>
    </lineage>
</organism>
<feature type="compositionally biased region" description="Polar residues" evidence="5">
    <location>
        <begin position="1"/>
        <end position="20"/>
    </location>
</feature>
<evidence type="ECO:0000256" key="4">
    <source>
        <dbReference type="PIRSR" id="PIRSR001221-2"/>
    </source>
</evidence>
<name>A0A2K0TM33_9HYPO</name>
<dbReference type="Pfam" id="PF01425">
    <property type="entry name" value="Amidase"/>
    <property type="match status" value="1"/>
</dbReference>
<feature type="binding site" evidence="4">
    <location>
        <begin position="258"/>
        <end position="261"/>
    </location>
    <ligand>
        <name>substrate</name>
    </ligand>
</feature>
<dbReference type="SUPFAM" id="SSF75304">
    <property type="entry name" value="Amidase signature (AS) enzymes"/>
    <property type="match status" value="1"/>
</dbReference>
<dbReference type="AlphaFoldDB" id="A0A2K0TM33"/>
<sequence length="562" mass="60924">MTVSGDSIITNGANSTNGVNGVNGAKTNGVKLSWEELGAKKRSELLASIPPEWRIPENLLPPDSQDDVTTWPETSGWFTRAELDMTSLTASELVSKLSSGALKSEDVTRAFCKRASAAHQLTNCLSETCFDRAIAMARARDEHLAETGQPIGPLHGLPISLKDNINVKSVDSTVGMATHVGDPAKADATLVEVLEAAGAVFYVKTNVPTAMMIAESVNNVFGRTLNPRNRRTTSGGSSGGESALIVMKGSPIGVGSDIGGSLRIPAACTGIFTLRPSLGRFPVRNCRSGMPGQEAVPSVNGPLAPTLEDVKLYSKSVIGGQPWLRDPKCLPIPWRDVELPQKLRIGVMWHDGIVQPTAPVTRALKHTVTKLKAAGHEIVEWDNFDQAEGARLLQRMFVADGGLTIKSQLDPTGEPWRDEMYPYSVARELGTAEMWRLHLERTDFQNRHLDRWNRAGLDALLLPTIPFNTVRHGTFKHVGYTGVYNVLDYSAVSFPTGLSVIEGVDVDGPEYAPLSNDCKDIHTTYEPDLMHGLPISLQLVARRLEEEKVLAMTGVVLKALAE</sequence>
<evidence type="ECO:0000256" key="1">
    <source>
        <dbReference type="ARBA" id="ARBA00009199"/>
    </source>
</evidence>
<reference evidence="7 8" key="1">
    <citation type="submission" date="2017-02" db="EMBL/GenBank/DDBJ databases">
        <title>Genomes of Trichoderma spp. with biocontrol activity.</title>
        <authorList>
            <person name="Gardiner D."/>
            <person name="Kazan K."/>
            <person name="Vos C."/>
            <person name="Harvey P."/>
        </authorList>
    </citation>
    <scope>NUCLEOTIDE SEQUENCE [LARGE SCALE GENOMIC DNA]</scope>
    <source>
        <strain evidence="7 8">A5MH</strain>
    </source>
</reference>
<dbReference type="Gene3D" id="3.90.1300.10">
    <property type="entry name" value="Amidase signature (AS) domain"/>
    <property type="match status" value="1"/>
</dbReference>
<evidence type="ECO:0000313" key="7">
    <source>
        <dbReference type="EMBL" id="PNP46589.1"/>
    </source>
</evidence>
<feature type="domain" description="Amidase" evidence="6">
    <location>
        <begin position="106"/>
        <end position="550"/>
    </location>
</feature>
<feature type="binding site" evidence="4">
    <location>
        <position position="211"/>
    </location>
    <ligand>
        <name>substrate</name>
    </ligand>
</feature>
<feature type="active site" description="Charge relay system" evidence="3">
    <location>
        <position position="162"/>
    </location>
</feature>
<evidence type="ECO:0000259" key="6">
    <source>
        <dbReference type="Pfam" id="PF01425"/>
    </source>
</evidence>
<evidence type="ECO:0000256" key="5">
    <source>
        <dbReference type="SAM" id="MobiDB-lite"/>
    </source>
</evidence>
<accession>A0A2K0TM33</accession>
<dbReference type="PANTHER" id="PTHR46072:SF11">
    <property type="entry name" value="AMIDASE-RELATED"/>
    <property type="match status" value="1"/>
</dbReference>
<feature type="active site" description="Charge relay system" evidence="3">
    <location>
        <position position="237"/>
    </location>
</feature>
<dbReference type="Proteomes" id="UP000236546">
    <property type="component" value="Unassembled WGS sequence"/>
</dbReference>
<dbReference type="EMBL" id="MTYH01000015">
    <property type="protein sequence ID" value="PNP46589.1"/>
    <property type="molecule type" value="Genomic_DNA"/>
</dbReference>
<dbReference type="GO" id="GO:0016787">
    <property type="term" value="F:hydrolase activity"/>
    <property type="evidence" value="ECO:0007669"/>
    <property type="project" value="UniProtKB-KW"/>
</dbReference>
<evidence type="ECO:0000313" key="8">
    <source>
        <dbReference type="Proteomes" id="UP000236546"/>
    </source>
</evidence>
<gene>
    <name evidence="7" type="ORF">TGAMA5MH_02047</name>
</gene>
<dbReference type="PIRSF" id="PIRSF001221">
    <property type="entry name" value="Amidase_fungi"/>
    <property type="match status" value="1"/>
</dbReference>
<protein>
    <recommendedName>
        <fullName evidence="6">Amidase domain-containing protein</fullName>
    </recommendedName>
</protein>
<dbReference type="OrthoDB" id="6428749at2759"/>
<feature type="region of interest" description="Disordered" evidence="5">
    <location>
        <begin position="1"/>
        <end position="23"/>
    </location>
</feature>
<evidence type="ECO:0000256" key="3">
    <source>
        <dbReference type="PIRSR" id="PIRSR001221-1"/>
    </source>
</evidence>
<proteinExistence type="inferred from homology"/>
<feature type="binding site" evidence="4">
    <location>
        <position position="237"/>
    </location>
    <ligand>
        <name>substrate</name>
    </ligand>
</feature>
<dbReference type="InterPro" id="IPR036928">
    <property type="entry name" value="AS_sf"/>
</dbReference>
<dbReference type="InterPro" id="IPR023631">
    <property type="entry name" value="Amidase_dom"/>
</dbReference>
<comment type="caution">
    <text evidence="7">The sequence shown here is derived from an EMBL/GenBank/DDBJ whole genome shotgun (WGS) entry which is preliminary data.</text>
</comment>
<dbReference type="PANTHER" id="PTHR46072">
    <property type="entry name" value="AMIDASE-RELATED-RELATED"/>
    <property type="match status" value="1"/>
</dbReference>
<feature type="active site" description="Acyl-ester intermediate" evidence="3">
    <location>
        <position position="261"/>
    </location>
</feature>
<comment type="similarity">
    <text evidence="1">Belongs to the amidase family.</text>
</comment>
<keyword evidence="2" id="KW-0378">Hydrolase</keyword>